<feature type="compositionally biased region" description="Polar residues" evidence="1">
    <location>
        <begin position="392"/>
        <end position="424"/>
    </location>
</feature>
<gene>
    <name evidence="3" type="primary">LOC108718697</name>
</gene>
<dbReference type="GO" id="GO:0005634">
    <property type="term" value="C:nucleus"/>
    <property type="evidence" value="ECO:0000318"/>
    <property type="project" value="GO_Central"/>
</dbReference>
<feature type="compositionally biased region" description="Polar residues" evidence="1">
    <location>
        <begin position="449"/>
        <end position="461"/>
    </location>
</feature>
<dbReference type="KEGG" id="xla:108718697"/>
<evidence type="ECO:0000313" key="3">
    <source>
        <dbReference type="RefSeq" id="XP_018122546.1"/>
    </source>
</evidence>
<dbReference type="OrthoDB" id="5978002at2759"/>
<accession>A0A8J0VJJ3</accession>
<protein>
    <submittedName>
        <fullName evidence="3">Meiosis-specific coiled-coil domain-containing protein MEIOC isoform X1</fullName>
    </submittedName>
</protein>
<dbReference type="GO" id="GO:0007141">
    <property type="term" value="P:male meiosis I"/>
    <property type="evidence" value="ECO:0000318"/>
    <property type="project" value="GO_Central"/>
</dbReference>
<sequence>MVLSVLDTQGVSPAPRIPQEEMDCMTQNMDNPLLSQFISRLNRAGPPSQSKLYSSWSVCEDDCFKASNPECREKSMLLNFPTEIQGQADTNDVLSHIPQEPNKGEAMTDWDLLAKLFPPLWASHAEDHREFPNCLPNHFSDNTDLPNVANTQNFAEESRCLPDMESIQKGFQDLGLLESWMSNTEECSPRMEDLLKDVYNENPVLQLSSALKQIEGPNKSMGDNLKYKNYVMNSGNNYCNAQKRVKEYSAQEKHGWKSDRGKGKSPKNNGAGQSHFSVSSRDDWSKEKYPKTYDYMKPPLTMKQSTYNYSQPFPKERGFPNAGPWKPYNDPPENRYNNFPAAGSFDCYENSTHRSFTKSPEFDSHVNSINHNENIHLSSMGPRWLDRDASKKATSSLPSPVNSTFSDGSPTHHSRQASYFSHVSPTGHASKDGSVQINGSSKMPAFSNFGENDQRPSNLFGNPSPKKDGGNRKMPPVFQPAWPHQQQSPVQNNTEKFHRPPKKHSPQNNGNPDKRGKRNWNVQAPQQYNGFPRKSDPSVGNISDFINASFLPSFSSVSDFKQNPNFPTLNPQAFSPPGNMTLPPPPPPFPFSDLIDLFHYEDLNHLNPFLSELLCGDLSPQYFAFPTPFNRYRPPRNRSGPANELHIQLEESCEQWRALEKERKKSEADLARNFPGSRVSSSYSSNIPKLPTNPSRVDRLIVDQLREHSRALSLLKIMEKIRGAALHVNITLALEHHLEAIHLTQARRKDEIVNAANRQKQGAPRYNNEKDVLALAAAIKEMVISTRKSRTALWCALQMTLVKSPSGVAARQEDVERALRELCPKHTLGADAVISKDIQDGKKESGQLHFQSPNE</sequence>
<proteinExistence type="predicted"/>
<feature type="region of interest" description="Disordered" evidence="1">
    <location>
        <begin position="388"/>
        <end position="519"/>
    </location>
</feature>
<evidence type="ECO:0000313" key="2">
    <source>
        <dbReference type="Proteomes" id="UP000186698"/>
    </source>
</evidence>
<feature type="compositionally biased region" description="Polar residues" evidence="1">
    <location>
        <begin position="266"/>
        <end position="279"/>
    </location>
</feature>
<evidence type="ECO:0000256" key="1">
    <source>
        <dbReference type="SAM" id="MobiDB-lite"/>
    </source>
</evidence>
<feature type="compositionally biased region" description="Basic and acidic residues" evidence="1">
    <location>
        <begin position="249"/>
        <end position="262"/>
    </location>
</feature>
<feature type="region of interest" description="Disordered" evidence="1">
    <location>
        <begin position="664"/>
        <end position="688"/>
    </location>
</feature>
<dbReference type="GO" id="GO:0007144">
    <property type="term" value="P:female meiosis I"/>
    <property type="evidence" value="ECO:0000318"/>
    <property type="project" value="GO_Central"/>
</dbReference>
<feature type="compositionally biased region" description="Polar residues" evidence="1">
    <location>
        <begin position="484"/>
        <end position="494"/>
    </location>
</feature>
<organism evidence="2 3">
    <name type="scientific">Xenopus laevis</name>
    <name type="common">African clawed frog</name>
    <dbReference type="NCBI Taxonomy" id="8355"/>
    <lineage>
        <taxon>Eukaryota</taxon>
        <taxon>Metazoa</taxon>
        <taxon>Chordata</taxon>
        <taxon>Craniata</taxon>
        <taxon>Vertebrata</taxon>
        <taxon>Euteleostomi</taxon>
        <taxon>Amphibia</taxon>
        <taxon>Batrachia</taxon>
        <taxon>Anura</taxon>
        <taxon>Pipoidea</taxon>
        <taxon>Pipidae</taxon>
        <taxon>Xenopodinae</taxon>
        <taxon>Xenopus</taxon>
        <taxon>Xenopus</taxon>
    </lineage>
</organism>
<feature type="compositionally biased region" description="Polar residues" evidence="1">
    <location>
        <begin position="678"/>
        <end position="688"/>
    </location>
</feature>
<dbReference type="Pfam" id="PF15189">
    <property type="entry name" value="MEIOC"/>
    <property type="match status" value="1"/>
</dbReference>
<dbReference type="InterPro" id="IPR027963">
    <property type="entry name" value="MEIOC"/>
</dbReference>
<dbReference type="GeneID" id="108718697"/>
<reference evidence="3" key="1">
    <citation type="submission" date="2025-08" db="UniProtKB">
        <authorList>
            <consortium name="RefSeq"/>
        </authorList>
    </citation>
    <scope>IDENTIFICATION</scope>
    <source>
        <strain evidence="3">J_2021</strain>
        <tissue evidence="3">Erythrocytes</tissue>
    </source>
</reference>
<dbReference type="AlphaFoldDB" id="A0A8J0VJJ3"/>
<dbReference type="Proteomes" id="UP000186698">
    <property type="component" value="Chromosome 6L"/>
</dbReference>
<dbReference type="GO" id="GO:0005737">
    <property type="term" value="C:cytoplasm"/>
    <property type="evidence" value="ECO:0000318"/>
    <property type="project" value="GO_Central"/>
</dbReference>
<name>A0A8J0VJJ3_XENLA</name>
<dbReference type="RefSeq" id="XP_018122546.1">
    <property type="nucleotide sequence ID" value="XM_018267057.2"/>
</dbReference>
<dbReference type="PANTHER" id="PTHR33861:SF4">
    <property type="entry name" value="MEIOSIS-SPECIFIC COILED-COIL DOMAIN-CONTAINING PROTEIN MEIOC"/>
    <property type="match status" value="1"/>
</dbReference>
<dbReference type="PANTHER" id="PTHR33861">
    <property type="entry name" value="PROTEIN CBG18333"/>
    <property type="match status" value="1"/>
</dbReference>
<keyword evidence="2" id="KW-1185">Reference proteome</keyword>
<dbReference type="GO" id="GO:0048255">
    <property type="term" value="P:mRNA stabilization"/>
    <property type="evidence" value="ECO:0000318"/>
    <property type="project" value="GO_Central"/>
</dbReference>
<feature type="region of interest" description="Disordered" evidence="1">
    <location>
        <begin position="249"/>
        <end position="283"/>
    </location>
</feature>